<dbReference type="SUPFAM" id="SSF54427">
    <property type="entry name" value="NTF2-like"/>
    <property type="match status" value="1"/>
</dbReference>
<comment type="caution">
    <text evidence="2">The sequence shown here is derived from an EMBL/GenBank/DDBJ whole genome shotgun (WGS) entry which is preliminary data.</text>
</comment>
<dbReference type="Proteomes" id="UP001595828">
    <property type="component" value="Unassembled WGS sequence"/>
</dbReference>
<dbReference type="InterPro" id="IPR032710">
    <property type="entry name" value="NTF2-like_dom_sf"/>
</dbReference>
<dbReference type="Pfam" id="PF14534">
    <property type="entry name" value="DUF4440"/>
    <property type="match status" value="1"/>
</dbReference>
<evidence type="ECO:0000259" key="1">
    <source>
        <dbReference type="Pfam" id="PF14534"/>
    </source>
</evidence>
<feature type="domain" description="DUF4440" evidence="1">
    <location>
        <begin position="16"/>
        <end position="123"/>
    </location>
</feature>
<reference evidence="3" key="1">
    <citation type="journal article" date="2019" name="Int. J. Syst. Evol. Microbiol.">
        <title>The Global Catalogue of Microorganisms (GCM) 10K type strain sequencing project: providing services to taxonomists for standard genome sequencing and annotation.</title>
        <authorList>
            <consortium name="The Broad Institute Genomics Platform"/>
            <consortium name="The Broad Institute Genome Sequencing Center for Infectious Disease"/>
            <person name="Wu L."/>
            <person name="Ma J."/>
        </authorList>
    </citation>
    <scope>NUCLEOTIDE SEQUENCE [LARGE SCALE GENOMIC DNA]</scope>
    <source>
        <strain evidence="3">CGMCC 1.12989</strain>
    </source>
</reference>
<dbReference type="Gene3D" id="3.10.450.50">
    <property type="match status" value="1"/>
</dbReference>
<protein>
    <submittedName>
        <fullName evidence="2">Nuclear transport factor 2 family protein</fullName>
    </submittedName>
</protein>
<evidence type="ECO:0000313" key="3">
    <source>
        <dbReference type="Proteomes" id="UP001595828"/>
    </source>
</evidence>
<dbReference type="InterPro" id="IPR027843">
    <property type="entry name" value="DUF4440"/>
</dbReference>
<accession>A0ABV8RQT5</accession>
<proteinExistence type="predicted"/>
<gene>
    <name evidence="2" type="ORF">ACFO0A_11810</name>
</gene>
<dbReference type="EMBL" id="JBHSDR010000006">
    <property type="protein sequence ID" value="MFC4295740.1"/>
    <property type="molecule type" value="Genomic_DNA"/>
</dbReference>
<sequence>MATAATTRQSATHDEIVALEKSYWDAMKRKDGHGAAALSGNPSLVSGKNGVMAIPRTRMASMTEEGEWTLESYEFDDVQVAAPAPDVAIIAYTVTQQVTLQGKPQTMRAADCSTWVRGDDGWHCHAHSETMLEDRKPT</sequence>
<organism evidence="2 3">
    <name type="scientific">Novosphingobium tardum</name>
    <dbReference type="NCBI Taxonomy" id="1538021"/>
    <lineage>
        <taxon>Bacteria</taxon>
        <taxon>Pseudomonadati</taxon>
        <taxon>Pseudomonadota</taxon>
        <taxon>Alphaproteobacteria</taxon>
        <taxon>Sphingomonadales</taxon>
        <taxon>Sphingomonadaceae</taxon>
        <taxon>Novosphingobium</taxon>
    </lineage>
</organism>
<dbReference type="RefSeq" id="WP_379539205.1">
    <property type="nucleotide sequence ID" value="NZ_JBHSDR010000006.1"/>
</dbReference>
<evidence type="ECO:0000313" key="2">
    <source>
        <dbReference type="EMBL" id="MFC4295740.1"/>
    </source>
</evidence>
<keyword evidence="3" id="KW-1185">Reference proteome</keyword>
<name>A0ABV8RQT5_9SPHN</name>